<dbReference type="GO" id="GO:0043565">
    <property type="term" value="F:sequence-specific DNA binding"/>
    <property type="evidence" value="ECO:0007669"/>
    <property type="project" value="InterPro"/>
</dbReference>
<proteinExistence type="predicted"/>
<dbReference type="SUPFAM" id="SSF46689">
    <property type="entry name" value="Homeodomain-like"/>
    <property type="match status" value="2"/>
</dbReference>
<organism evidence="5 6">
    <name type="scientific">Planotetraspora mira</name>
    <dbReference type="NCBI Taxonomy" id="58121"/>
    <lineage>
        <taxon>Bacteria</taxon>
        <taxon>Bacillati</taxon>
        <taxon>Actinomycetota</taxon>
        <taxon>Actinomycetes</taxon>
        <taxon>Streptosporangiales</taxon>
        <taxon>Streptosporangiaceae</taxon>
        <taxon>Planotetraspora</taxon>
    </lineage>
</organism>
<dbReference type="InterPro" id="IPR050204">
    <property type="entry name" value="AraC_XylS_family_regulators"/>
</dbReference>
<dbReference type="PANTHER" id="PTHR46796">
    <property type="entry name" value="HTH-TYPE TRANSCRIPTIONAL ACTIVATOR RHAS-RELATED"/>
    <property type="match status" value="1"/>
</dbReference>
<dbReference type="Pfam" id="PF12852">
    <property type="entry name" value="Cupin_6"/>
    <property type="match status" value="1"/>
</dbReference>
<dbReference type="PROSITE" id="PS00041">
    <property type="entry name" value="HTH_ARAC_FAMILY_1"/>
    <property type="match status" value="1"/>
</dbReference>
<sequence length="330" mass="35273">MECSWVQHSCVSVQLADPLEEVLTLIGTTSHLSVGLVAGGEWAVSFEPPQGVKFNAVRRGHCLLTVDAVPEPIKLAESDCFLLTQPRSFTLASKRGVRPVPANPVFAAATDGVARVGTGEDVVFVGGRFDFGERAQELLLDALPPVIHVPGHTAEAATVRWALEQIDAELRDRPLASTLVTEHLALVMLIHLLRLHLAVARPGEVSGWLAGLADPVVAPALRAMHARPDRSWTVAQLAEVAAVSRSTLAARFKQVVGQGPLNYLSGWRIELAADRLRRGDGTVASIAREVGYGSESALSNAFKRVTGASPRDYRRRIGAIGDSGVGAVRM</sequence>
<dbReference type="Gene3D" id="1.10.10.60">
    <property type="entry name" value="Homeodomain-like"/>
    <property type="match status" value="2"/>
</dbReference>
<comment type="caution">
    <text evidence="5">The sequence shown here is derived from an EMBL/GenBank/DDBJ whole genome shotgun (WGS) entry which is preliminary data.</text>
</comment>
<gene>
    <name evidence="5" type="ORF">Pmi06nite_77060</name>
</gene>
<protein>
    <submittedName>
        <fullName evidence="5">AraC family transcriptional regulator</fullName>
    </submittedName>
</protein>
<reference evidence="5 6" key="1">
    <citation type="submission" date="2021-01" db="EMBL/GenBank/DDBJ databases">
        <title>Whole genome shotgun sequence of Planotetraspora mira NBRC 15435.</title>
        <authorList>
            <person name="Komaki H."/>
            <person name="Tamura T."/>
        </authorList>
    </citation>
    <scope>NUCLEOTIDE SEQUENCE [LARGE SCALE GENOMIC DNA]</scope>
    <source>
        <strain evidence="5 6">NBRC 15435</strain>
    </source>
</reference>
<evidence type="ECO:0000259" key="4">
    <source>
        <dbReference type="PROSITE" id="PS01124"/>
    </source>
</evidence>
<keyword evidence="3" id="KW-0804">Transcription</keyword>
<dbReference type="Pfam" id="PF12833">
    <property type="entry name" value="HTH_18"/>
    <property type="match status" value="1"/>
</dbReference>
<evidence type="ECO:0000313" key="5">
    <source>
        <dbReference type="EMBL" id="GII34264.1"/>
    </source>
</evidence>
<dbReference type="AlphaFoldDB" id="A0A8J3XBI9"/>
<name>A0A8J3XBI9_9ACTN</name>
<dbReference type="Proteomes" id="UP000650628">
    <property type="component" value="Unassembled WGS sequence"/>
</dbReference>
<keyword evidence="1" id="KW-0805">Transcription regulation</keyword>
<dbReference type="SMART" id="SM00342">
    <property type="entry name" value="HTH_ARAC"/>
    <property type="match status" value="1"/>
</dbReference>
<accession>A0A8J3XBI9</accession>
<dbReference type="EMBL" id="BOOO01000048">
    <property type="protein sequence ID" value="GII34264.1"/>
    <property type="molecule type" value="Genomic_DNA"/>
</dbReference>
<evidence type="ECO:0000313" key="6">
    <source>
        <dbReference type="Proteomes" id="UP000650628"/>
    </source>
</evidence>
<dbReference type="InterPro" id="IPR032783">
    <property type="entry name" value="AraC_lig"/>
</dbReference>
<feature type="domain" description="HTH araC/xylS-type" evidence="4">
    <location>
        <begin position="218"/>
        <end position="316"/>
    </location>
</feature>
<evidence type="ECO:0000256" key="1">
    <source>
        <dbReference type="ARBA" id="ARBA00023015"/>
    </source>
</evidence>
<dbReference type="GO" id="GO:0003700">
    <property type="term" value="F:DNA-binding transcription factor activity"/>
    <property type="evidence" value="ECO:0007669"/>
    <property type="project" value="InterPro"/>
</dbReference>
<keyword evidence="6" id="KW-1185">Reference proteome</keyword>
<keyword evidence="2" id="KW-0238">DNA-binding</keyword>
<dbReference type="PANTHER" id="PTHR46796:SF13">
    <property type="entry name" value="HTH-TYPE TRANSCRIPTIONAL ACTIVATOR RHAS"/>
    <property type="match status" value="1"/>
</dbReference>
<dbReference type="InterPro" id="IPR018062">
    <property type="entry name" value="HTH_AraC-typ_CS"/>
</dbReference>
<evidence type="ECO:0000256" key="3">
    <source>
        <dbReference type="ARBA" id="ARBA00023163"/>
    </source>
</evidence>
<dbReference type="InterPro" id="IPR018060">
    <property type="entry name" value="HTH_AraC"/>
</dbReference>
<dbReference type="PROSITE" id="PS01124">
    <property type="entry name" value="HTH_ARAC_FAMILY_2"/>
    <property type="match status" value="1"/>
</dbReference>
<evidence type="ECO:0000256" key="2">
    <source>
        <dbReference type="ARBA" id="ARBA00023125"/>
    </source>
</evidence>
<dbReference type="InterPro" id="IPR009057">
    <property type="entry name" value="Homeodomain-like_sf"/>
</dbReference>